<name>A0A6A0AMD8_HAELA</name>
<accession>A0A6A0AMD8</accession>
<keyword evidence="3" id="KW-1185">Reference proteome</keyword>
<evidence type="ECO:0000313" key="2">
    <source>
        <dbReference type="EMBL" id="GFH33738.1"/>
    </source>
</evidence>
<evidence type="ECO:0000256" key="1">
    <source>
        <dbReference type="SAM" id="SignalP"/>
    </source>
</evidence>
<proteinExistence type="predicted"/>
<evidence type="ECO:0000313" key="3">
    <source>
        <dbReference type="Proteomes" id="UP000485058"/>
    </source>
</evidence>
<feature type="signal peptide" evidence="1">
    <location>
        <begin position="1"/>
        <end position="18"/>
    </location>
</feature>
<dbReference type="EMBL" id="BLLF01009487">
    <property type="protein sequence ID" value="GFH33738.1"/>
    <property type="molecule type" value="Genomic_DNA"/>
</dbReference>
<protein>
    <submittedName>
        <fullName evidence="2">Uncharacterized protein</fullName>
    </submittedName>
</protein>
<reference evidence="2 3" key="1">
    <citation type="submission" date="2020-02" db="EMBL/GenBank/DDBJ databases">
        <title>Draft genome sequence of Haematococcus lacustris strain NIES-144.</title>
        <authorList>
            <person name="Morimoto D."/>
            <person name="Nakagawa S."/>
            <person name="Yoshida T."/>
            <person name="Sawayama S."/>
        </authorList>
    </citation>
    <scope>NUCLEOTIDE SEQUENCE [LARGE SCALE GENOMIC DNA]</scope>
    <source>
        <strain evidence="2 3">NIES-144</strain>
    </source>
</reference>
<gene>
    <name evidence="2" type="ORF">HaLaN_33149</name>
</gene>
<organism evidence="2 3">
    <name type="scientific">Haematococcus lacustris</name>
    <name type="common">Green alga</name>
    <name type="synonym">Haematococcus pluvialis</name>
    <dbReference type="NCBI Taxonomy" id="44745"/>
    <lineage>
        <taxon>Eukaryota</taxon>
        <taxon>Viridiplantae</taxon>
        <taxon>Chlorophyta</taxon>
        <taxon>core chlorophytes</taxon>
        <taxon>Chlorophyceae</taxon>
        <taxon>CS clade</taxon>
        <taxon>Chlamydomonadales</taxon>
        <taxon>Haematococcaceae</taxon>
        <taxon>Haematococcus</taxon>
    </lineage>
</organism>
<keyword evidence="1" id="KW-0732">Signal</keyword>
<dbReference type="AlphaFoldDB" id="A0A6A0AMD8"/>
<feature type="chain" id="PRO_5025667927" evidence="1">
    <location>
        <begin position="19"/>
        <end position="116"/>
    </location>
</feature>
<comment type="caution">
    <text evidence="2">The sequence shown here is derived from an EMBL/GenBank/DDBJ whole genome shotgun (WGS) entry which is preliminary data.</text>
</comment>
<dbReference type="Proteomes" id="UP000485058">
    <property type="component" value="Unassembled WGS sequence"/>
</dbReference>
<sequence>MALFVVDAVCAPAAGVGAGSCGGYSGDLTKPSRVLFDRQGIAMTPPASPLPPAAAAPRPAPCPACTCLNYEDVYSDPGAPLSRRTSWGTHILAKLDGQRKLLMEVSASNTGAPAAS</sequence>